<evidence type="ECO:0000256" key="3">
    <source>
        <dbReference type="ARBA" id="ARBA00022475"/>
    </source>
</evidence>
<reference evidence="9 10" key="1">
    <citation type="submission" date="2019-12" db="EMBL/GenBank/DDBJ databases">
        <title>Genome sequence of Streptomyces bambusae.</title>
        <authorList>
            <person name="Bansal K."/>
            <person name="Choksket S."/>
            <person name="Korpole S."/>
            <person name="Patil P.B."/>
        </authorList>
    </citation>
    <scope>NUCLEOTIDE SEQUENCE [LARGE SCALE GENOMIC DNA]</scope>
    <source>
        <strain evidence="9 10">SK60</strain>
    </source>
</reference>
<dbReference type="Pfam" id="PF07690">
    <property type="entry name" value="MFS_1"/>
    <property type="match status" value="1"/>
</dbReference>
<feature type="transmembrane region" description="Helical" evidence="8">
    <location>
        <begin position="296"/>
        <end position="315"/>
    </location>
</feature>
<evidence type="ECO:0000256" key="1">
    <source>
        <dbReference type="ARBA" id="ARBA00004651"/>
    </source>
</evidence>
<keyword evidence="6 8" id="KW-0472">Membrane</keyword>
<dbReference type="PANTHER" id="PTHR23517">
    <property type="entry name" value="RESISTANCE PROTEIN MDTM, PUTATIVE-RELATED-RELATED"/>
    <property type="match status" value="1"/>
</dbReference>
<gene>
    <name evidence="9" type="ORF">GPJ59_00725</name>
</gene>
<evidence type="ECO:0000256" key="6">
    <source>
        <dbReference type="ARBA" id="ARBA00023136"/>
    </source>
</evidence>
<feature type="transmembrane region" description="Helical" evidence="8">
    <location>
        <begin position="20"/>
        <end position="44"/>
    </location>
</feature>
<feature type="region of interest" description="Disordered" evidence="7">
    <location>
        <begin position="222"/>
        <end position="251"/>
    </location>
</feature>
<dbReference type="Gene3D" id="1.20.1250.20">
    <property type="entry name" value="MFS general substrate transporter like domains"/>
    <property type="match status" value="1"/>
</dbReference>
<accession>A0ABS6YYC4</accession>
<evidence type="ECO:0000256" key="5">
    <source>
        <dbReference type="ARBA" id="ARBA00022989"/>
    </source>
</evidence>
<dbReference type="InterPro" id="IPR050171">
    <property type="entry name" value="MFS_Transporters"/>
</dbReference>
<protein>
    <submittedName>
        <fullName evidence="9">MFS transporter</fullName>
    </submittedName>
</protein>
<organism evidence="9 10">
    <name type="scientific">Streptomyces bambusae</name>
    <dbReference type="NCBI Taxonomy" id="1550616"/>
    <lineage>
        <taxon>Bacteria</taxon>
        <taxon>Bacillati</taxon>
        <taxon>Actinomycetota</taxon>
        <taxon>Actinomycetes</taxon>
        <taxon>Kitasatosporales</taxon>
        <taxon>Streptomycetaceae</taxon>
        <taxon>Streptomyces</taxon>
    </lineage>
</organism>
<comment type="subcellular location">
    <subcellularLocation>
        <location evidence="1">Cell membrane</location>
        <topology evidence="1">Multi-pass membrane protein</topology>
    </subcellularLocation>
</comment>
<dbReference type="InterPro" id="IPR036259">
    <property type="entry name" value="MFS_trans_sf"/>
</dbReference>
<keyword evidence="10" id="KW-1185">Reference proteome</keyword>
<keyword evidence="4 8" id="KW-0812">Transmembrane</keyword>
<dbReference type="SUPFAM" id="SSF103473">
    <property type="entry name" value="MFS general substrate transporter"/>
    <property type="match status" value="1"/>
</dbReference>
<evidence type="ECO:0000313" key="10">
    <source>
        <dbReference type="Proteomes" id="UP000812013"/>
    </source>
</evidence>
<evidence type="ECO:0000256" key="4">
    <source>
        <dbReference type="ARBA" id="ARBA00022692"/>
    </source>
</evidence>
<dbReference type="InterPro" id="IPR011701">
    <property type="entry name" value="MFS"/>
</dbReference>
<evidence type="ECO:0000256" key="7">
    <source>
        <dbReference type="SAM" id="MobiDB-lite"/>
    </source>
</evidence>
<feature type="transmembrane region" description="Helical" evidence="8">
    <location>
        <begin position="420"/>
        <end position="440"/>
    </location>
</feature>
<name>A0ABS6YYC4_9ACTN</name>
<feature type="transmembrane region" description="Helical" evidence="8">
    <location>
        <begin position="173"/>
        <end position="192"/>
    </location>
</feature>
<dbReference type="EMBL" id="WTFF01000002">
    <property type="protein sequence ID" value="MBW5480458.1"/>
    <property type="molecule type" value="Genomic_DNA"/>
</dbReference>
<evidence type="ECO:0000313" key="9">
    <source>
        <dbReference type="EMBL" id="MBW5480458.1"/>
    </source>
</evidence>
<evidence type="ECO:0000256" key="8">
    <source>
        <dbReference type="SAM" id="Phobius"/>
    </source>
</evidence>
<feature type="transmembrane region" description="Helical" evidence="8">
    <location>
        <begin position="391"/>
        <end position="414"/>
    </location>
</feature>
<evidence type="ECO:0000256" key="2">
    <source>
        <dbReference type="ARBA" id="ARBA00022448"/>
    </source>
</evidence>
<feature type="transmembrane region" description="Helical" evidence="8">
    <location>
        <begin position="50"/>
        <end position="72"/>
    </location>
</feature>
<feature type="transmembrane region" description="Helical" evidence="8">
    <location>
        <begin position="327"/>
        <end position="346"/>
    </location>
</feature>
<comment type="caution">
    <text evidence="9">The sequence shown here is derived from an EMBL/GenBank/DDBJ whole genome shotgun (WGS) entry which is preliminary data.</text>
</comment>
<proteinExistence type="predicted"/>
<keyword evidence="5 8" id="KW-1133">Transmembrane helix</keyword>
<feature type="transmembrane region" description="Helical" evidence="8">
    <location>
        <begin position="352"/>
        <end position="370"/>
    </location>
</feature>
<dbReference type="Proteomes" id="UP000812013">
    <property type="component" value="Unassembled WGS sequence"/>
</dbReference>
<feature type="transmembrane region" description="Helical" evidence="8">
    <location>
        <begin position="148"/>
        <end position="167"/>
    </location>
</feature>
<feature type="transmembrane region" description="Helical" evidence="8">
    <location>
        <begin position="260"/>
        <end position="284"/>
    </location>
</feature>
<keyword evidence="2" id="KW-0813">Transport</keyword>
<dbReference type="PANTHER" id="PTHR23517:SF2">
    <property type="entry name" value="MULTIDRUG RESISTANCE PROTEIN MDTH"/>
    <property type="match status" value="1"/>
</dbReference>
<keyword evidence="3" id="KW-1003">Cell membrane</keyword>
<sequence>MTMLTFLTRAVLPRSRQGRLVAAGAAADSVANGLFLAAATLYFVEYLSVSAVAVGGAIAVANVVGLVSPTVFGPLADRLGARRVYVGLTLVRAAGFAAYAFVTDYAGYLAVSCVVTGALRAGQPLLQVIVGEFETDEERTRTMGSLRAISNAGLTVGFLLAAVVQAADSRAGFIGLFAFNAVVFVAVGRAVVAAGRAADAARAKAGAEAGAKAVAADAGATRSGPVVREAPESSLQTGQAPARPGPAAPLRRSPYRDRRFLLVCVANTVLHLHDCVLFVLLPLWTVQRAGLPESVSSALLAVNTVLTVVFQVTVARHARGAARSLRMLRLACLFLVLACAVFAGAADRSPLVALPAAALAVLLLTAGENLHAVARWELSYEMSPPQARARYLSVFSMGQSAQLIAGPFLVTAFLLPGGVLGWLLLALLFLAATATICLAARPYAAPTQIRAHVRSSG</sequence>